<keyword evidence="4" id="KW-1185">Reference proteome</keyword>
<accession>A0A2R8A855</accession>
<evidence type="ECO:0000259" key="2">
    <source>
        <dbReference type="Pfam" id="PF04069"/>
    </source>
</evidence>
<dbReference type="GO" id="GO:0043190">
    <property type="term" value="C:ATP-binding cassette (ABC) transporter complex"/>
    <property type="evidence" value="ECO:0007669"/>
    <property type="project" value="InterPro"/>
</dbReference>
<keyword evidence="1" id="KW-0732">Signal</keyword>
<dbReference type="AlphaFoldDB" id="A0A2R8A855"/>
<proteinExistence type="predicted"/>
<dbReference type="Pfam" id="PF04069">
    <property type="entry name" value="OpuAC"/>
    <property type="match status" value="1"/>
</dbReference>
<evidence type="ECO:0000256" key="1">
    <source>
        <dbReference type="SAM" id="SignalP"/>
    </source>
</evidence>
<dbReference type="Proteomes" id="UP000244932">
    <property type="component" value="Unassembled WGS sequence"/>
</dbReference>
<evidence type="ECO:0000313" key="4">
    <source>
        <dbReference type="Proteomes" id="UP000244932"/>
    </source>
</evidence>
<dbReference type="InterPro" id="IPR007210">
    <property type="entry name" value="ABC_Gly_betaine_transp_sub-bd"/>
</dbReference>
<dbReference type="SUPFAM" id="SSF53850">
    <property type="entry name" value="Periplasmic binding protein-like II"/>
    <property type="match status" value="1"/>
</dbReference>
<dbReference type="GO" id="GO:0022857">
    <property type="term" value="F:transmembrane transporter activity"/>
    <property type="evidence" value="ECO:0007669"/>
    <property type="project" value="InterPro"/>
</dbReference>
<feature type="domain" description="ABC-type glycine betaine transport system substrate-binding" evidence="2">
    <location>
        <begin position="23"/>
        <end position="306"/>
    </location>
</feature>
<dbReference type="RefSeq" id="WP_108781125.1">
    <property type="nucleotide sequence ID" value="NZ_OMKW01000001.1"/>
</dbReference>
<feature type="chain" id="PRO_5015327710" description="ABC-type glycine betaine transport system substrate-binding domain-containing protein" evidence="1">
    <location>
        <begin position="20"/>
        <end position="322"/>
    </location>
</feature>
<dbReference type="OrthoDB" id="9787902at2"/>
<reference evidence="3 4" key="1">
    <citation type="submission" date="2018-03" db="EMBL/GenBank/DDBJ databases">
        <authorList>
            <person name="Keele B.F."/>
        </authorList>
    </citation>
    <scope>NUCLEOTIDE SEQUENCE [LARGE SCALE GENOMIC DNA]</scope>
    <source>
        <strain evidence="3 4">CeCT 8812</strain>
    </source>
</reference>
<name>A0A2R8A855_9RHOB</name>
<feature type="signal peptide" evidence="1">
    <location>
        <begin position="1"/>
        <end position="19"/>
    </location>
</feature>
<protein>
    <recommendedName>
        <fullName evidence="2">ABC-type glycine betaine transport system substrate-binding domain-containing protein</fullName>
    </recommendedName>
</protein>
<organism evidence="3 4">
    <name type="scientific">Pontivivens insulae</name>
    <dbReference type="NCBI Taxonomy" id="1639689"/>
    <lineage>
        <taxon>Bacteria</taxon>
        <taxon>Pseudomonadati</taxon>
        <taxon>Pseudomonadota</taxon>
        <taxon>Alphaproteobacteria</taxon>
        <taxon>Rhodobacterales</taxon>
        <taxon>Paracoccaceae</taxon>
        <taxon>Pontivivens</taxon>
    </lineage>
</organism>
<dbReference type="Gene3D" id="3.40.190.10">
    <property type="entry name" value="Periplasmic binding protein-like II"/>
    <property type="match status" value="1"/>
</dbReference>
<sequence length="322" mass="35881">MRTPTLLFGILLSVSAAQAQSADPIRIGQPSWFSGELISLILERVIEDNFDVEVERVPGSNGEIYDGMVAEPSTYDIHADSWMPNQIRWVGPGQEAGTIALSGTNYRGVDGMCVPTYVVEDYGISRVEDLISDRGRDIFDINGDGRGDLWVGADGWVSQQVMLAKADGYDLTSQLDTVVMGEAEWQAILFDALAARQPVAFYCYQPHSWFAYDYLTMLEEPPHDPENYTLVSPEDSENWLEESNIASASVIKNVQIAYATRLRDSHPQIATLLSQFGVEAEQMTELIFLAQVKEIGMEFVVEDWVAANQALIQEWVRVAQQS</sequence>
<dbReference type="EMBL" id="OMKW01000001">
    <property type="protein sequence ID" value="SPF28417.1"/>
    <property type="molecule type" value="Genomic_DNA"/>
</dbReference>
<dbReference type="Gene3D" id="3.40.190.100">
    <property type="entry name" value="Glycine betaine-binding periplasmic protein, domain 2"/>
    <property type="match status" value="1"/>
</dbReference>
<evidence type="ECO:0000313" key="3">
    <source>
        <dbReference type="EMBL" id="SPF28417.1"/>
    </source>
</evidence>
<gene>
    <name evidence="3" type="ORF">POI8812_00716</name>
</gene>